<accession>A0ABS5IFZ1</accession>
<feature type="compositionally biased region" description="Basic residues" evidence="1">
    <location>
        <begin position="155"/>
        <end position="165"/>
    </location>
</feature>
<dbReference type="EMBL" id="JAGTUF010000021">
    <property type="protein sequence ID" value="MBR9973346.1"/>
    <property type="molecule type" value="Genomic_DNA"/>
</dbReference>
<feature type="region of interest" description="Disordered" evidence="1">
    <location>
        <begin position="149"/>
        <end position="186"/>
    </location>
</feature>
<evidence type="ECO:0000313" key="3">
    <source>
        <dbReference type="Proteomes" id="UP000680714"/>
    </source>
</evidence>
<proteinExistence type="predicted"/>
<sequence>MPTRAEIAAIVTAIIAKIRETDQEAMICDQVAAKLQEWLIQKGIPHKPWLYSTYDPTSPSAMQVGEIWFNGVQIGHDSHLFTEVQTTDGWLAFDNVSTQGIALAVMNAGLSFYWAHGPDRPEISISMSAVHQLIVPAATVRSNSLRTTVHDALKPAKKPAAKKPAAKGGDSKFSAWLKNKQKGPNE</sequence>
<comment type="caution">
    <text evidence="2">The sequence shown here is derived from an EMBL/GenBank/DDBJ whole genome shotgun (WGS) entry which is preliminary data.</text>
</comment>
<evidence type="ECO:0000256" key="1">
    <source>
        <dbReference type="SAM" id="MobiDB-lite"/>
    </source>
</evidence>
<name>A0ABS5IFZ1_9PROT</name>
<evidence type="ECO:0000313" key="2">
    <source>
        <dbReference type="EMBL" id="MBR9973346.1"/>
    </source>
</evidence>
<dbReference type="Proteomes" id="UP000680714">
    <property type="component" value="Unassembled WGS sequence"/>
</dbReference>
<organism evidence="2 3">
    <name type="scientific">Magnetospirillum sulfuroxidans</name>
    <dbReference type="NCBI Taxonomy" id="611300"/>
    <lineage>
        <taxon>Bacteria</taxon>
        <taxon>Pseudomonadati</taxon>
        <taxon>Pseudomonadota</taxon>
        <taxon>Alphaproteobacteria</taxon>
        <taxon>Rhodospirillales</taxon>
        <taxon>Rhodospirillaceae</taxon>
        <taxon>Magnetospirillum</taxon>
    </lineage>
</organism>
<dbReference type="RefSeq" id="WP_211550987.1">
    <property type="nucleotide sequence ID" value="NZ_JAGTUF010000021.1"/>
</dbReference>
<gene>
    <name evidence="2" type="ORF">KEC16_16600</name>
</gene>
<protein>
    <recommendedName>
        <fullName evidence="4">DUF551 domain-containing protein</fullName>
    </recommendedName>
</protein>
<reference evidence="2 3" key="1">
    <citation type="submission" date="2021-04" db="EMBL/GenBank/DDBJ databases">
        <title>Magnetospirillum sulfuroxidans sp. nov., a facultative chemolithoautotrophic sulfur-oxidizing alphaproteobacterium isolated from freshwater sediment and proposals for Paramagetospirillum gen. nov., and Magnetospirillaceae fam. nov.</title>
        <authorList>
            <person name="Koziaeva V."/>
            <person name="Geelhoed J.S."/>
            <person name="Sorokin D.Y."/>
            <person name="Grouzdev D.S."/>
        </authorList>
    </citation>
    <scope>NUCLEOTIDE SEQUENCE [LARGE SCALE GENOMIC DNA]</scope>
    <source>
        <strain evidence="2 3">J10</strain>
    </source>
</reference>
<evidence type="ECO:0008006" key="4">
    <source>
        <dbReference type="Google" id="ProtNLM"/>
    </source>
</evidence>
<keyword evidence="3" id="KW-1185">Reference proteome</keyword>